<protein>
    <recommendedName>
        <fullName evidence="2">SnoaL-like domain-containing protein</fullName>
    </recommendedName>
</protein>
<feature type="domain" description="SnoaL-like" evidence="2">
    <location>
        <begin position="43"/>
        <end position="138"/>
    </location>
</feature>
<comment type="caution">
    <text evidence="3">The sequence shown here is derived from an EMBL/GenBank/DDBJ whole genome shotgun (WGS) entry which is preliminary data.</text>
</comment>
<evidence type="ECO:0000256" key="1">
    <source>
        <dbReference type="SAM" id="SignalP"/>
    </source>
</evidence>
<dbReference type="Proteomes" id="UP000228621">
    <property type="component" value="Unassembled WGS sequence"/>
</dbReference>
<dbReference type="OrthoDB" id="6295786at2"/>
<feature type="chain" id="PRO_5013128360" description="SnoaL-like domain-containing protein" evidence="1">
    <location>
        <begin position="20"/>
        <end position="143"/>
    </location>
</feature>
<keyword evidence="1" id="KW-0732">Signal</keyword>
<dbReference type="Gene3D" id="3.10.450.50">
    <property type="match status" value="1"/>
</dbReference>
<keyword evidence="4" id="KW-1185">Reference proteome</keyword>
<dbReference type="EMBL" id="NKHF01000025">
    <property type="protein sequence ID" value="PCK32702.1"/>
    <property type="molecule type" value="Genomic_DNA"/>
</dbReference>
<sequence>MKARYALLPLMLVSSICSAEALSDKVKAYFDAQKAVEHQYSKESDVVHLLTLLTPDATFEHPSFNAVLSKEEYKKGLLSYLGQYGKCDIQVTNIIEGLNAVSVEYLHPCVDQQGNTDEKENKQKLMTLFEFSGEKIKRIRHYF</sequence>
<gene>
    <name evidence="3" type="ORF">CEX98_05635</name>
</gene>
<dbReference type="SUPFAM" id="SSF54427">
    <property type="entry name" value="NTF2-like"/>
    <property type="match status" value="1"/>
</dbReference>
<evidence type="ECO:0000259" key="2">
    <source>
        <dbReference type="Pfam" id="PF12680"/>
    </source>
</evidence>
<accession>A0A2A5JT99</accession>
<reference evidence="4" key="1">
    <citation type="journal article" date="2019" name="Genome Announc.">
        <title>Draft Genome Sequence of Pseudoalteromonas piscicida Strain 36Y ROTHPW, an Hypersaline Seawater Isolate from the South Coast of Sonora, Mexico.</title>
        <authorList>
            <person name="Sanchez-Diaz R."/>
            <person name="Molina-Garza Z.J."/>
            <person name="Cruz-Suarez L.E."/>
            <person name="Selvin J."/>
            <person name="Kiran G.S."/>
            <person name="Ibarra-Gamez J.C."/>
            <person name="Gomez-Gil B."/>
            <person name="Galaviz-Silva L."/>
        </authorList>
    </citation>
    <scope>NUCLEOTIDE SEQUENCE [LARGE SCALE GENOMIC DNA]</scope>
    <source>
        <strain evidence="4">36Y_RITHPW</strain>
    </source>
</reference>
<proteinExistence type="predicted"/>
<dbReference type="AlphaFoldDB" id="A0A2A5JT99"/>
<dbReference type="InterPro" id="IPR032710">
    <property type="entry name" value="NTF2-like_dom_sf"/>
</dbReference>
<dbReference type="RefSeq" id="WP_099641140.1">
    <property type="nucleotide sequence ID" value="NZ_NKHF01000025.1"/>
</dbReference>
<dbReference type="InterPro" id="IPR037401">
    <property type="entry name" value="SnoaL-like"/>
</dbReference>
<organism evidence="3 4">
    <name type="scientific">Pseudoalteromonas piscicida</name>
    <dbReference type="NCBI Taxonomy" id="43662"/>
    <lineage>
        <taxon>Bacteria</taxon>
        <taxon>Pseudomonadati</taxon>
        <taxon>Pseudomonadota</taxon>
        <taxon>Gammaproteobacteria</taxon>
        <taxon>Alteromonadales</taxon>
        <taxon>Pseudoalteromonadaceae</taxon>
        <taxon>Pseudoalteromonas</taxon>
    </lineage>
</organism>
<feature type="signal peptide" evidence="1">
    <location>
        <begin position="1"/>
        <end position="19"/>
    </location>
</feature>
<name>A0A2A5JT99_PSEO7</name>
<evidence type="ECO:0000313" key="3">
    <source>
        <dbReference type="EMBL" id="PCK32702.1"/>
    </source>
</evidence>
<dbReference type="Pfam" id="PF12680">
    <property type="entry name" value="SnoaL_2"/>
    <property type="match status" value="1"/>
</dbReference>
<evidence type="ECO:0000313" key="4">
    <source>
        <dbReference type="Proteomes" id="UP000228621"/>
    </source>
</evidence>